<name>A0A0G1KVQ4_9BACT</name>
<accession>A0A0G1KVQ4</accession>
<dbReference type="InterPro" id="IPR050696">
    <property type="entry name" value="FtsA/MreB"/>
</dbReference>
<dbReference type="Gene3D" id="3.30.1490.300">
    <property type="match status" value="1"/>
</dbReference>
<reference evidence="1 2" key="1">
    <citation type="journal article" date="2015" name="Nature">
        <title>rRNA introns, odd ribosomes, and small enigmatic genomes across a large radiation of phyla.</title>
        <authorList>
            <person name="Brown C.T."/>
            <person name="Hug L.A."/>
            <person name="Thomas B.C."/>
            <person name="Sharon I."/>
            <person name="Castelle C.J."/>
            <person name="Singh A."/>
            <person name="Wilkins M.J."/>
            <person name="Williams K.H."/>
            <person name="Banfield J.F."/>
        </authorList>
    </citation>
    <scope>NUCLEOTIDE SEQUENCE [LARGE SCALE GENOMIC DNA]</scope>
</reference>
<dbReference type="InterPro" id="IPR043129">
    <property type="entry name" value="ATPase_NBD"/>
</dbReference>
<dbReference type="NCBIfam" id="TIGR01175">
    <property type="entry name" value="pilM"/>
    <property type="match status" value="1"/>
</dbReference>
<comment type="caution">
    <text evidence="1">The sequence shown here is derived from an EMBL/GenBank/DDBJ whole genome shotgun (WGS) entry which is preliminary data.</text>
</comment>
<dbReference type="Pfam" id="PF11104">
    <property type="entry name" value="PilM_2"/>
    <property type="match status" value="1"/>
</dbReference>
<evidence type="ECO:0000313" key="1">
    <source>
        <dbReference type="EMBL" id="KKT52004.1"/>
    </source>
</evidence>
<dbReference type="SUPFAM" id="SSF53067">
    <property type="entry name" value="Actin-like ATPase domain"/>
    <property type="match status" value="2"/>
</dbReference>
<dbReference type="PANTHER" id="PTHR32432">
    <property type="entry name" value="CELL DIVISION PROTEIN FTSA-RELATED"/>
    <property type="match status" value="1"/>
</dbReference>
<protein>
    <submittedName>
        <fullName evidence="1">Type IV pilus assembly protein PilM</fullName>
    </submittedName>
</protein>
<dbReference type="InterPro" id="IPR005883">
    <property type="entry name" value="PilM"/>
</dbReference>
<dbReference type="Gene3D" id="3.30.420.40">
    <property type="match status" value="2"/>
</dbReference>
<dbReference type="AlphaFoldDB" id="A0A0G1KVQ4"/>
<gene>
    <name evidence="1" type="ORF">UW44_C0005G0046</name>
</gene>
<dbReference type="Proteomes" id="UP000034006">
    <property type="component" value="Unassembled WGS sequence"/>
</dbReference>
<dbReference type="PIRSF" id="PIRSF019169">
    <property type="entry name" value="PilM"/>
    <property type="match status" value="1"/>
</dbReference>
<dbReference type="PANTHER" id="PTHR32432:SF3">
    <property type="entry name" value="ETHANOLAMINE UTILIZATION PROTEIN EUTJ"/>
    <property type="match status" value="1"/>
</dbReference>
<proteinExistence type="predicted"/>
<organism evidence="1 2">
    <name type="scientific">Candidatus Collierbacteria bacterium GW2011_GWB2_44_22</name>
    <dbReference type="NCBI Taxonomy" id="1618387"/>
    <lineage>
        <taxon>Bacteria</taxon>
        <taxon>Candidatus Collieribacteriota</taxon>
    </lineage>
</organism>
<dbReference type="CDD" id="cd24049">
    <property type="entry name" value="ASKHA_NBD_PilM"/>
    <property type="match status" value="1"/>
</dbReference>
<dbReference type="STRING" id="1618387.UW44_C0005G0046"/>
<dbReference type="EMBL" id="LCIH01000005">
    <property type="protein sequence ID" value="KKT52004.1"/>
    <property type="molecule type" value="Genomic_DNA"/>
</dbReference>
<evidence type="ECO:0000313" key="2">
    <source>
        <dbReference type="Proteomes" id="UP000034006"/>
    </source>
</evidence>
<sequence length="334" mass="36153">MPVHFGLDIGSTSIKLIQTEGNRVKVIGIGVNPFGKMISSMTNAEKISLTDILKNLIKESGMRSNKVVASISEAAVFSRVLKFPVMSTPELSTAIKWELDQSVPFPPSDIETSWTILEKPEKFEGNEKISVYVVAVPTSISEIYVQMLELIGLELLRLENEIPALNRTYAPLLNDDSPAAILDLGAGGTNIVISGKNKIFSSFYIPVGGSALTKLIAEAFNLPIDQAESYKRTYGLANDQMEGKLVSVLKPVIDNIIGELRKLMIAYKDEHQNSLVNKLILSGGGAYLIGLIPYLSESLGGVEVVLGDTFANMAVDTKYKTLGPVFSVANGLSQ</sequence>